<evidence type="ECO:0000256" key="6">
    <source>
        <dbReference type="ARBA" id="ARBA00022824"/>
    </source>
</evidence>
<keyword evidence="6" id="KW-0256">Endoplasmic reticulum</keyword>
<evidence type="ECO:0000256" key="4">
    <source>
        <dbReference type="ARBA" id="ARBA00022792"/>
    </source>
</evidence>
<dbReference type="GO" id="GO:0006465">
    <property type="term" value="P:signal peptide processing"/>
    <property type="evidence" value="ECO:0007669"/>
    <property type="project" value="InterPro"/>
</dbReference>
<dbReference type="InterPro" id="IPR019758">
    <property type="entry name" value="Pept_S26A_signal_pept_1_CS"/>
</dbReference>
<dbReference type="PANTHER" id="PTHR12383:SF16">
    <property type="entry name" value="MITOCHONDRIAL INNER MEMBRANE PROTEASE SUBUNIT 1"/>
    <property type="match status" value="1"/>
</dbReference>
<dbReference type="InterPro" id="IPR052064">
    <property type="entry name" value="Mito_IMP1_subunit"/>
</dbReference>
<name>A0A1J5PDI1_9ZZZZ</name>
<accession>A0A1J5PDI1</accession>
<keyword evidence="8" id="KW-0472">Membrane</keyword>
<evidence type="ECO:0000256" key="5">
    <source>
        <dbReference type="ARBA" id="ARBA00022801"/>
    </source>
</evidence>
<comment type="subcellular location">
    <subcellularLocation>
        <location evidence="3">Endomembrane system</location>
    </subcellularLocation>
    <subcellularLocation>
        <location evidence="1">Membrane</location>
        <topology evidence="1">Single-pass membrane protein</topology>
    </subcellularLocation>
    <subcellularLocation>
        <location evidence="2">Mitochondrion inner membrane</location>
    </subcellularLocation>
</comment>
<dbReference type="AlphaFoldDB" id="A0A1J5PDI1"/>
<evidence type="ECO:0000313" key="10">
    <source>
        <dbReference type="EMBL" id="OIQ69398.1"/>
    </source>
</evidence>
<reference evidence="10" key="1">
    <citation type="submission" date="2016-10" db="EMBL/GenBank/DDBJ databases">
        <title>Sequence of Gallionella enrichment culture.</title>
        <authorList>
            <person name="Poehlein A."/>
            <person name="Muehling M."/>
            <person name="Daniel R."/>
        </authorList>
    </citation>
    <scope>NUCLEOTIDE SEQUENCE</scope>
</reference>
<dbReference type="InterPro" id="IPR036286">
    <property type="entry name" value="LexA/Signal_pep-like_sf"/>
</dbReference>
<keyword evidence="4" id="KW-0999">Mitochondrion inner membrane</keyword>
<organism evidence="10">
    <name type="scientific">mine drainage metagenome</name>
    <dbReference type="NCBI Taxonomy" id="410659"/>
    <lineage>
        <taxon>unclassified sequences</taxon>
        <taxon>metagenomes</taxon>
        <taxon>ecological metagenomes</taxon>
    </lineage>
</organism>
<evidence type="ECO:0000256" key="2">
    <source>
        <dbReference type="ARBA" id="ARBA00004273"/>
    </source>
</evidence>
<dbReference type="InterPro" id="IPR015927">
    <property type="entry name" value="Peptidase_S24_S26A/B/C"/>
</dbReference>
<dbReference type="PANTHER" id="PTHR12383">
    <property type="entry name" value="PROTEASE FAMILY S26 MITOCHONDRIAL INNER MEMBRANE PROTEASE-RELATED"/>
    <property type="match status" value="1"/>
</dbReference>
<evidence type="ECO:0000256" key="7">
    <source>
        <dbReference type="ARBA" id="ARBA00023128"/>
    </source>
</evidence>
<gene>
    <name evidence="10" type="ORF">GALL_490020</name>
</gene>
<protein>
    <submittedName>
        <fullName evidence="10">Peptidase S24-like protein</fullName>
    </submittedName>
</protein>
<dbReference type="SUPFAM" id="SSF51306">
    <property type="entry name" value="LexA/Signal peptidase"/>
    <property type="match status" value="1"/>
</dbReference>
<dbReference type="PROSITE" id="PS00761">
    <property type="entry name" value="SPASE_I_3"/>
    <property type="match status" value="1"/>
</dbReference>
<dbReference type="Gene3D" id="2.10.109.10">
    <property type="entry name" value="Umud Fragment, subunit A"/>
    <property type="match status" value="1"/>
</dbReference>
<evidence type="ECO:0000256" key="3">
    <source>
        <dbReference type="ARBA" id="ARBA00004308"/>
    </source>
</evidence>
<dbReference type="InterPro" id="IPR019533">
    <property type="entry name" value="Peptidase_S26"/>
</dbReference>
<dbReference type="GO" id="GO:0005789">
    <property type="term" value="C:endoplasmic reticulum membrane"/>
    <property type="evidence" value="ECO:0007669"/>
    <property type="project" value="UniProtKB-SubCell"/>
</dbReference>
<dbReference type="GO" id="GO:0005743">
    <property type="term" value="C:mitochondrial inner membrane"/>
    <property type="evidence" value="ECO:0007669"/>
    <property type="project" value="UniProtKB-SubCell"/>
</dbReference>
<dbReference type="EMBL" id="MLJW01004751">
    <property type="protein sequence ID" value="OIQ69398.1"/>
    <property type="molecule type" value="Genomic_DNA"/>
</dbReference>
<evidence type="ECO:0000256" key="8">
    <source>
        <dbReference type="ARBA" id="ARBA00023136"/>
    </source>
</evidence>
<comment type="caution">
    <text evidence="10">The sequence shown here is derived from an EMBL/GenBank/DDBJ whole genome shotgun (WGS) entry which is preliminary data.</text>
</comment>
<feature type="domain" description="Peptidase S24/S26A/S26B/S26C" evidence="9">
    <location>
        <begin position="8"/>
        <end position="84"/>
    </location>
</feature>
<evidence type="ECO:0000256" key="1">
    <source>
        <dbReference type="ARBA" id="ARBA00004167"/>
    </source>
</evidence>
<evidence type="ECO:0000259" key="9">
    <source>
        <dbReference type="Pfam" id="PF00717"/>
    </source>
</evidence>
<sequence>MGKRFLSRPVATVVVAGDSMLPTYRAGDWLVATRVRKIAPGQVVVIERESRPGMLLIKRVVRADGRKWWVEGDNAALSDDSRSFGAVAAEEIVGRIRFRYRRA</sequence>
<dbReference type="Pfam" id="PF00717">
    <property type="entry name" value="Peptidase_S24"/>
    <property type="match status" value="1"/>
</dbReference>
<dbReference type="GO" id="GO:0004252">
    <property type="term" value="F:serine-type endopeptidase activity"/>
    <property type="evidence" value="ECO:0007669"/>
    <property type="project" value="InterPro"/>
</dbReference>
<proteinExistence type="predicted"/>
<dbReference type="CDD" id="cd06530">
    <property type="entry name" value="S26_SPase_I"/>
    <property type="match status" value="1"/>
</dbReference>
<keyword evidence="5" id="KW-0378">Hydrolase</keyword>
<keyword evidence="7" id="KW-0496">Mitochondrion</keyword>